<sequence length="116" mass="13223">MRLPHTFEHDPQSPARIVLEGPSIETVGSRLFYPPDIALLFLDYRIVYKDSGLFFALTRTYFPSIPIILLVDNQQFSPSQHCRDSVSALFSVDSDPSTLFSLIRDMAYFPPLIQIT</sequence>
<proteinExistence type="predicted"/>
<dbReference type="Proteomes" id="UP000282423">
    <property type="component" value="Unassembled WGS sequence"/>
</dbReference>
<organism evidence="1 2">
    <name type="scientific">Sphingobacterium puteale</name>
    <dbReference type="NCBI Taxonomy" id="2420510"/>
    <lineage>
        <taxon>Bacteria</taxon>
        <taxon>Pseudomonadati</taxon>
        <taxon>Bacteroidota</taxon>
        <taxon>Sphingobacteriia</taxon>
        <taxon>Sphingobacteriales</taxon>
        <taxon>Sphingobacteriaceae</taxon>
        <taxon>Sphingobacterium</taxon>
    </lineage>
</organism>
<reference evidence="1 2" key="1">
    <citation type="submission" date="2018-10" db="EMBL/GenBank/DDBJ databases">
        <title>Sphingobacterium sp. M05W1-28.</title>
        <authorList>
            <person name="Cai H."/>
        </authorList>
    </citation>
    <scope>NUCLEOTIDE SEQUENCE [LARGE SCALE GENOMIC DNA]</scope>
    <source>
        <strain evidence="1 2">M05W1-28</strain>
    </source>
</reference>
<accession>A0A420VTI6</accession>
<evidence type="ECO:0000313" key="2">
    <source>
        <dbReference type="Proteomes" id="UP000282423"/>
    </source>
</evidence>
<gene>
    <name evidence="1" type="ORF">D7322_20720</name>
</gene>
<dbReference type="EMBL" id="RBWS01000017">
    <property type="protein sequence ID" value="RKO69693.1"/>
    <property type="molecule type" value="Genomic_DNA"/>
</dbReference>
<dbReference type="AlphaFoldDB" id="A0A420VTI6"/>
<protein>
    <submittedName>
        <fullName evidence="1">Uncharacterized protein</fullName>
    </submittedName>
</protein>
<name>A0A420VTI6_9SPHI</name>
<comment type="caution">
    <text evidence="1">The sequence shown here is derived from an EMBL/GenBank/DDBJ whole genome shotgun (WGS) entry which is preliminary data.</text>
</comment>
<keyword evidence="2" id="KW-1185">Reference proteome</keyword>
<evidence type="ECO:0000313" key="1">
    <source>
        <dbReference type="EMBL" id="RKO69693.1"/>
    </source>
</evidence>